<dbReference type="RefSeq" id="WP_012599463.1">
    <property type="nucleotide sequence ID" value="NC_011737.1"/>
</dbReference>
<protein>
    <submittedName>
        <fullName evidence="2">Uncharacterized protein</fullName>
    </submittedName>
</protein>
<dbReference type="OrthoDB" id="427006at2"/>
<sequence>MTPDSITRQIQQLEKSGEVAQANTWISSYVVTKKSGKSYRYYRLMKTYRDDEGKLKRKMVKYLGSESSTNYKNMKQAIARRNKIQQLYRKLKRLVGQQRARGQQGIRRGSSSATTLIGDKALLLSLQHQLQVLTSRFEELEGELIQLNKVLPSNR</sequence>
<feature type="coiled-coil region" evidence="1">
    <location>
        <begin position="123"/>
        <end position="150"/>
    </location>
</feature>
<keyword evidence="1" id="KW-0175">Coiled coil</keyword>
<dbReference type="HOGENOM" id="CLU_1683651_0_0_3"/>
<evidence type="ECO:0000313" key="2">
    <source>
        <dbReference type="EMBL" id="ACK73956.1"/>
    </source>
</evidence>
<proteinExistence type="predicted"/>
<gene>
    <name evidence="2" type="ordered locus">PCC7424_5376</name>
</gene>
<evidence type="ECO:0000313" key="3">
    <source>
        <dbReference type="Proteomes" id="UP000002384"/>
    </source>
</evidence>
<keyword evidence="3" id="KW-1185">Reference proteome</keyword>
<dbReference type="AlphaFoldDB" id="B7KMD4"/>
<geneLocation type="plasmid" evidence="2 3">
    <name>pP742402</name>
</geneLocation>
<accession>B7KMD4</accession>
<reference evidence="3" key="1">
    <citation type="journal article" date="2011" name="MBio">
        <title>Novel metabolic attributes of the genus Cyanothece, comprising a group of unicellular nitrogen-fixing Cyanobacteria.</title>
        <authorList>
            <person name="Bandyopadhyay A."/>
            <person name="Elvitigala T."/>
            <person name="Welsh E."/>
            <person name="Stockel J."/>
            <person name="Liberton M."/>
            <person name="Min H."/>
            <person name="Sherman L.A."/>
            <person name="Pakrasi H.B."/>
        </authorList>
    </citation>
    <scope>NUCLEOTIDE SEQUENCE [LARGE SCALE GENOMIC DNA]</scope>
    <source>
        <strain evidence="3">PCC 7424</strain>
        <plasmid evidence="3">pP742402</plasmid>
    </source>
</reference>
<dbReference type="EMBL" id="CP001293">
    <property type="protein sequence ID" value="ACK73956.1"/>
    <property type="molecule type" value="Genomic_DNA"/>
</dbReference>
<evidence type="ECO:0000256" key="1">
    <source>
        <dbReference type="SAM" id="Coils"/>
    </source>
</evidence>
<name>B7KMD4_GLOC7</name>
<keyword evidence="2" id="KW-0614">Plasmid</keyword>
<dbReference type="Proteomes" id="UP000002384">
    <property type="component" value="Plasmid pP742402"/>
</dbReference>
<organism evidence="2 3">
    <name type="scientific">Gloeothece citriformis (strain PCC 7424)</name>
    <name type="common">Cyanothece sp. (strain PCC 7424)</name>
    <dbReference type="NCBI Taxonomy" id="65393"/>
    <lineage>
        <taxon>Bacteria</taxon>
        <taxon>Bacillati</taxon>
        <taxon>Cyanobacteriota</taxon>
        <taxon>Cyanophyceae</taxon>
        <taxon>Oscillatoriophycideae</taxon>
        <taxon>Chroococcales</taxon>
        <taxon>Aphanothecaceae</taxon>
        <taxon>Gloeothece</taxon>
        <taxon>Gloeothece citriformis</taxon>
    </lineage>
</organism>
<dbReference type="KEGG" id="cyc:PCC7424_5376"/>